<dbReference type="EMBL" id="LAZR01000137">
    <property type="protein sequence ID" value="KKN87542.1"/>
    <property type="molecule type" value="Genomic_DNA"/>
</dbReference>
<dbReference type="InterPro" id="IPR000182">
    <property type="entry name" value="GNAT_dom"/>
</dbReference>
<feature type="domain" description="N-acetyltransferase" evidence="1">
    <location>
        <begin position="6"/>
        <end position="151"/>
    </location>
</feature>
<dbReference type="AlphaFoldDB" id="A0A0F9UJJ4"/>
<dbReference type="PROSITE" id="PS51186">
    <property type="entry name" value="GNAT"/>
    <property type="match status" value="1"/>
</dbReference>
<dbReference type="InterPro" id="IPR016181">
    <property type="entry name" value="Acyl_CoA_acyltransferase"/>
</dbReference>
<sequence>MTVDAVTIAPARVLDAGRLSEVMACANADHDWLPQAHSRAEEIGTLGDMIDVGWVQVARTEGHVVGFLARRAAEIHGLYLHPKAQGQGIAQRLLDGAKAQSDRLALWSFEANLRATRFYRAAGFVEVTRSDGAGNDFGLPDVRFEWVKGAA</sequence>
<gene>
    <name evidence="2" type="ORF">LCGC14_0257640</name>
</gene>
<dbReference type="Gene3D" id="3.40.630.30">
    <property type="match status" value="1"/>
</dbReference>
<accession>A0A0F9UJJ4</accession>
<dbReference type="CDD" id="cd04301">
    <property type="entry name" value="NAT_SF"/>
    <property type="match status" value="1"/>
</dbReference>
<name>A0A0F9UJJ4_9ZZZZ</name>
<comment type="caution">
    <text evidence="2">The sequence shown here is derived from an EMBL/GenBank/DDBJ whole genome shotgun (WGS) entry which is preliminary data.</text>
</comment>
<evidence type="ECO:0000259" key="1">
    <source>
        <dbReference type="PROSITE" id="PS51186"/>
    </source>
</evidence>
<protein>
    <recommendedName>
        <fullName evidence="1">N-acetyltransferase domain-containing protein</fullName>
    </recommendedName>
</protein>
<reference evidence="2" key="1">
    <citation type="journal article" date="2015" name="Nature">
        <title>Complex archaea that bridge the gap between prokaryotes and eukaryotes.</title>
        <authorList>
            <person name="Spang A."/>
            <person name="Saw J.H."/>
            <person name="Jorgensen S.L."/>
            <person name="Zaremba-Niedzwiedzka K."/>
            <person name="Martijn J."/>
            <person name="Lind A.E."/>
            <person name="van Eijk R."/>
            <person name="Schleper C."/>
            <person name="Guy L."/>
            <person name="Ettema T.J."/>
        </authorList>
    </citation>
    <scope>NUCLEOTIDE SEQUENCE</scope>
</reference>
<proteinExistence type="predicted"/>
<organism evidence="2">
    <name type="scientific">marine sediment metagenome</name>
    <dbReference type="NCBI Taxonomy" id="412755"/>
    <lineage>
        <taxon>unclassified sequences</taxon>
        <taxon>metagenomes</taxon>
        <taxon>ecological metagenomes</taxon>
    </lineage>
</organism>
<evidence type="ECO:0000313" key="2">
    <source>
        <dbReference type="EMBL" id="KKN87542.1"/>
    </source>
</evidence>
<dbReference type="Pfam" id="PF13508">
    <property type="entry name" value="Acetyltransf_7"/>
    <property type="match status" value="1"/>
</dbReference>
<dbReference type="SUPFAM" id="SSF55729">
    <property type="entry name" value="Acyl-CoA N-acyltransferases (Nat)"/>
    <property type="match status" value="1"/>
</dbReference>
<dbReference type="GO" id="GO:0016747">
    <property type="term" value="F:acyltransferase activity, transferring groups other than amino-acyl groups"/>
    <property type="evidence" value="ECO:0007669"/>
    <property type="project" value="InterPro"/>
</dbReference>